<reference evidence="23" key="3">
    <citation type="submission" date="2025-09" db="UniProtKB">
        <authorList>
            <consortium name="Ensembl"/>
        </authorList>
    </citation>
    <scope>IDENTIFICATION</scope>
    <source>
        <strain evidence="23">broiler</strain>
    </source>
</reference>
<dbReference type="InterPro" id="IPR016197">
    <property type="entry name" value="Chromo-like_dom_sf"/>
</dbReference>
<evidence type="ECO:0000256" key="10">
    <source>
        <dbReference type="ARBA" id="ARBA00022840"/>
    </source>
</evidence>
<name>A0A8V0ZAC7_CHICK</name>
<evidence type="ECO:0000256" key="3">
    <source>
        <dbReference type="ARBA" id="ARBA00022553"/>
    </source>
</evidence>
<dbReference type="FunFam" id="3.40.50.10810:FF:000001">
    <property type="entry name" value="chromodomain-helicase-DNA-binding protein 3 isoform X1"/>
    <property type="match status" value="1"/>
</dbReference>
<dbReference type="GO" id="GO:0005524">
    <property type="term" value="F:ATP binding"/>
    <property type="evidence" value="ECO:0007669"/>
    <property type="project" value="UniProtKB-KW"/>
</dbReference>
<keyword evidence="9" id="KW-0862">Zinc</keyword>
<dbReference type="GO" id="GO:0003677">
    <property type="term" value="F:DNA binding"/>
    <property type="evidence" value="ECO:0007669"/>
    <property type="project" value="UniProtKB-KW"/>
</dbReference>
<evidence type="ECO:0000256" key="15">
    <source>
        <dbReference type="ARBA" id="ARBA00023242"/>
    </source>
</evidence>
<dbReference type="Pfam" id="PF08073">
    <property type="entry name" value="CHDNT"/>
    <property type="match status" value="1"/>
</dbReference>
<evidence type="ECO:0000256" key="12">
    <source>
        <dbReference type="ARBA" id="ARBA00023015"/>
    </source>
</evidence>
<keyword evidence="14" id="KW-0804">Transcription</keyword>
<dbReference type="SUPFAM" id="SSF54160">
    <property type="entry name" value="Chromo domain-like"/>
    <property type="match status" value="2"/>
</dbReference>
<feature type="region of interest" description="Disordered" evidence="18">
    <location>
        <begin position="1213"/>
        <end position="1265"/>
    </location>
</feature>
<dbReference type="InterPro" id="IPR001650">
    <property type="entry name" value="Helicase_C-like"/>
</dbReference>
<dbReference type="GO" id="GO:0008270">
    <property type="term" value="F:zinc ion binding"/>
    <property type="evidence" value="ECO:0007669"/>
    <property type="project" value="UniProtKB-KW"/>
</dbReference>
<dbReference type="CDD" id="cd18793">
    <property type="entry name" value="SF2_C_SNF"/>
    <property type="match status" value="1"/>
</dbReference>
<keyword evidence="4" id="KW-0479">Metal-binding</keyword>
<feature type="region of interest" description="Disordered" evidence="18">
    <location>
        <begin position="1404"/>
        <end position="1426"/>
    </location>
</feature>
<comment type="similarity">
    <text evidence="2">Belongs to the SNF2/RAD54 helicase family.</text>
</comment>
<dbReference type="FunFam" id="1.10.10.60:FF:000037">
    <property type="entry name" value="chromodomain-helicase-DNA-binding protein 3 isoform X1"/>
    <property type="match status" value="1"/>
</dbReference>
<dbReference type="InterPro" id="IPR013083">
    <property type="entry name" value="Znf_RING/FYVE/PHD"/>
</dbReference>
<evidence type="ECO:0000256" key="11">
    <source>
        <dbReference type="ARBA" id="ARBA00022853"/>
    </source>
</evidence>
<organism evidence="23 24">
    <name type="scientific">Gallus gallus</name>
    <name type="common">Chicken</name>
    <dbReference type="NCBI Taxonomy" id="9031"/>
    <lineage>
        <taxon>Eukaryota</taxon>
        <taxon>Metazoa</taxon>
        <taxon>Chordata</taxon>
        <taxon>Craniata</taxon>
        <taxon>Vertebrata</taxon>
        <taxon>Euteleostomi</taxon>
        <taxon>Archelosauria</taxon>
        <taxon>Archosauria</taxon>
        <taxon>Dinosauria</taxon>
        <taxon>Saurischia</taxon>
        <taxon>Theropoda</taxon>
        <taxon>Coelurosauria</taxon>
        <taxon>Aves</taxon>
        <taxon>Neognathae</taxon>
        <taxon>Galloanserae</taxon>
        <taxon>Galliformes</taxon>
        <taxon>Phasianidae</taxon>
        <taxon>Phasianinae</taxon>
        <taxon>Gallus</taxon>
    </lineage>
</organism>
<dbReference type="Gene3D" id="3.40.50.300">
    <property type="entry name" value="P-loop containing nucleotide triphosphate hydrolases"/>
    <property type="match status" value="1"/>
</dbReference>
<dbReference type="Pfam" id="PF00628">
    <property type="entry name" value="PHD"/>
    <property type="match status" value="2"/>
</dbReference>
<dbReference type="Pfam" id="PF08074">
    <property type="entry name" value="CHDCT2"/>
    <property type="match status" value="1"/>
</dbReference>
<dbReference type="Gene3D" id="3.30.40.10">
    <property type="entry name" value="Zinc/RING finger domain, C3HC4 (zinc finger)"/>
    <property type="match status" value="2"/>
</dbReference>
<dbReference type="InterPro" id="IPR009462">
    <property type="entry name" value="CHD_II_SANT-like"/>
</dbReference>
<comment type="catalytic activity">
    <reaction evidence="16">
        <text>ATP + H2O = ADP + phosphate + H(+)</text>
        <dbReference type="Rhea" id="RHEA:13065"/>
        <dbReference type="ChEBI" id="CHEBI:15377"/>
        <dbReference type="ChEBI" id="CHEBI:15378"/>
        <dbReference type="ChEBI" id="CHEBI:30616"/>
        <dbReference type="ChEBI" id="CHEBI:43474"/>
        <dbReference type="ChEBI" id="CHEBI:456216"/>
    </reaction>
</comment>
<keyword evidence="15" id="KW-0539">Nucleus</keyword>
<evidence type="ECO:0000256" key="4">
    <source>
        <dbReference type="ARBA" id="ARBA00022723"/>
    </source>
</evidence>
<evidence type="ECO:0000256" key="16">
    <source>
        <dbReference type="ARBA" id="ARBA00049360"/>
    </source>
</evidence>
<dbReference type="InterPro" id="IPR012958">
    <property type="entry name" value="CHD_N"/>
</dbReference>
<dbReference type="GeneTree" id="ENSGT00940000159249"/>
<dbReference type="CDD" id="cd18667">
    <property type="entry name" value="CD1_tandem_CHD3-4_like"/>
    <property type="match status" value="1"/>
</dbReference>
<dbReference type="FunFam" id="3.40.50.300:FF:000015">
    <property type="entry name" value="chromodomain-helicase-DNA-binding protein 9 isoform X1"/>
    <property type="match status" value="1"/>
</dbReference>
<dbReference type="Pfam" id="PF00176">
    <property type="entry name" value="SNF2-rel_dom"/>
    <property type="match status" value="1"/>
</dbReference>
<dbReference type="InterPro" id="IPR002464">
    <property type="entry name" value="DNA/RNA_helicase_DEAH_CS"/>
</dbReference>
<dbReference type="CDD" id="cd15531">
    <property type="entry name" value="PHD1_CHD_II"/>
    <property type="match status" value="1"/>
</dbReference>
<dbReference type="Gene3D" id="2.40.50.40">
    <property type="match status" value="2"/>
</dbReference>
<feature type="compositionally biased region" description="Acidic residues" evidence="18">
    <location>
        <begin position="1232"/>
        <end position="1241"/>
    </location>
</feature>
<dbReference type="InterPro" id="IPR014001">
    <property type="entry name" value="Helicase_ATP-bd"/>
</dbReference>
<dbReference type="PROSITE" id="PS50013">
    <property type="entry name" value="CHROMO_2"/>
    <property type="match status" value="1"/>
</dbReference>
<feature type="compositionally biased region" description="Basic residues" evidence="18">
    <location>
        <begin position="219"/>
        <end position="237"/>
    </location>
</feature>
<dbReference type="OrthoDB" id="5857104at2759"/>
<dbReference type="GO" id="GO:0016787">
    <property type="term" value="F:hydrolase activity"/>
    <property type="evidence" value="ECO:0007669"/>
    <property type="project" value="UniProtKB-KW"/>
</dbReference>
<evidence type="ECO:0000256" key="14">
    <source>
        <dbReference type="ARBA" id="ARBA00023163"/>
    </source>
</evidence>
<dbReference type="SUPFAM" id="SSF52540">
    <property type="entry name" value="P-loop containing nucleoside triphosphate hydrolases"/>
    <property type="match status" value="2"/>
</dbReference>
<dbReference type="InterPro" id="IPR000330">
    <property type="entry name" value="SNF2_N"/>
</dbReference>
<dbReference type="InterPro" id="IPR011011">
    <property type="entry name" value="Znf_FYVE_PHD"/>
</dbReference>
<dbReference type="InterPro" id="IPR049730">
    <property type="entry name" value="SNF2/RAD54-like_C"/>
</dbReference>
<evidence type="ECO:0000256" key="2">
    <source>
        <dbReference type="ARBA" id="ARBA00007025"/>
    </source>
</evidence>
<keyword evidence="5" id="KW-0677">Repeat</keyword>
<feature type="domain" description="Chromo" evidence="19">
    <location>
        <begin position="463"/>
        <end position="520"/>
    </location>
</feature>
<dbReference type="Pfam" id="PF06461">
    <property type="entry name" value="CHDII_SANT-like"/>
    <property type="match status" value="1"/>
</dbReference>
<reference evidence="23" key="1">
    <citation type="submission" date="2020-11" db="EMBL/GenBank/DDBJ databases">
        <title>Gallus gallus (Chicken) genome, bGalGal1, GRCg7b, maternal haplotype autosomes + Z &amp; W.</title>
        <authorList>
            <person name="Warren W."/>
            <person name="Formenti G."/>
            <person name="Fedrigo O."/>
            <person name="Haase B."/>
            <person name="Mountcastle J."/>
            <person name="Balacco J."/>
            <person name="Tracey A."/>
            <person name="Schneider V."/>
            <person name="Okimoto R."/>
            <person name="Cheng H."/>
            <person name="Hawken R."/>
            <person name="Howe K."/>
            <person name="Jarvis E.D."/>
        </authorList>
    </citation>
    <scope>NUCLEOTIDE SEQUENCE [LARGE SCALE GENOMIC DNA]</scope>
    <source>
        <strain evidence="23">Broiler</strain>
    </source>
</reference>
<sequence>MLSEECVTTWRQKGYPLVCLWLREGRCCSFSTVIFCCRGAMMRYQTMMRRLRRNLRVKEVTIPPTRRKRKKLKEKKEKKTKRKKKDEEEDDDDGGLKEPKSSAQLMEEWGLDDVDYIFSEEDYHTLTNYKAFSQFLRPLIAKKNPKIPMSKMMTVLGAKWREFSANNPFKGSSAAAAAAAVAAAVETVTVAPQLPASPQQPALPPVIRKAKTKEGKGPGVKKKIKSSKDGKKKGKGKKMAGLKFRFGGIPSKRKKGSSVSVHFPFLCRASGVGWCSREKPGQSWWLCCPSDCICPLLVVEEGDGYETDHQDYCEVCQQGGEIILCDTCPRAYHLVCLDPELEKAPEGKWSCPHCEKEGIQWEPKEEEDEEEEGGEEEEDDHMEFCRVCKDGGELLCCDTCPSSYHLHCLNPPLPEIPNGEWLCPRCTCPPLKGKVQRILHWAWKEPPAPLPSALPAPDAELALPLPKVLEGIPEREFFVKWAGLSYWHCSWVKELQLELYHTVMYRNYQRKNDMDEPPAFDYGSGDEDSQREKRKNKDPHYAKMEERFYRYGIKPEWMMIHRILNHSFDKKGDIHYLIKWKDLPYDQFTALCLFLQPTVKFDKQPWYIDATGGTLHPYQLEGLNWLRFSWAQGTDTILADEMGLGKTVQTIVFLYSLYKEGHSKGPYLVSMWAPDFYVVTYTGDKESRSVIRENEFSFEDNAIRSGKKVFRMKKEAQIKFHVLLTSYELITIDQAVLGSIEWACLVVDEAHRLKNNQSKFFRVLNSYKIDYKLLLTGTPLQNNLEELFHLLNFLTPERFNNLEGFLEEFADISKEDQIKKLHDLLGPHMLRRLKADVFKNMPAKTELIVRVELSQMQKKYYKFILTRNFEALNSKGGGNQVSLLNIMMDLKKCCNHPYLFPVAAVEAPVLPNGSYDGNSLVKSSGKLMLLQKMLKKLRDGGHRVLIFSQMTKMLDLLEDFLEYEGYKYERIDGGITGGLRQEAIDRFNAPGAQQFCFLLSTRAGGLGINLATADTVIIYDSDWNPHNDIQAFSRAHRIGQNKKVMIYRFVTRASVEERITQVAKRKMMLTHLVVRPGLGSKSGSMTKQELDDILKFGTEELFKDDVEGDNKDVDDSSVIHYDDAAISKLLDRNQDATDDTELQNMNEYLSSFKVAQYVVREEDGVEEVEREIIKQEENVDPDYWEKLLRHHYEQQQEDLARNLGKGKRIRKQVNYNDASQEDQGMSEYSIGSEDEDEDFEERPEGGRRQSRRQLKSDRDKPLPPLLARVGGNIEVLGFNARQRKAFLNAIMRWGMPPQDAFNSHWLVRDLRGKSEKEFRAYVSLFMRHLCEPGADGAETFADGVPREGLSRQHVLTRIGVMSLVRKKWGLPLAGGRAVVAAVGLMAECVWAGVISRVFPAEDTKVEEKEQSETQQNGDKEEEDGKKDDRNVNFRFMFNIADGGFTELHTLWQNEERAAISSSKIYDIWHRRHDYWLLAGIVTHGYARWQDIQNDPRYVILNEPFKSEIHKGNYLEMKNKFLARRFKLLEQALVIEEQLRRAAYLNMTQDPNHPAMALNARLAEVECLAESHQHLSKESLAGNKPANAVLHKVLNQLEELLSDMKADVTRLPSMLSRIPPVAARLQMSERSILSRLTTRGGEPPPHTPRPHMRFNSCDPDHRQTFSEGDFISLYIFLHFLIEDLKSLSGSVG</sequence>
<dbReference type="Proteomes" id="UP000000539">
    <property type="component" value="Chromosome 21"/>
</dbReference>
<feature type="region of interest" description="Disordered" evidence="18">
    <location>
        <begin position="516"/>
        <end position="537"/>
    </location>
</feature>
<evidence type="ECO:0000256" key="9">
    <source>
        <dbReference type="ARBA" id="ARBA00022833"/>
    </source>
</evidence>
<evidence type="ECO:0000313" key="23">
    <source>
        <dbReference type="Ensembl" id="ENSGALP00010027880.1"/>
    </source>
</evidence>
<dbReference type="InterPro" id="IPR000953">
    <property type="entry name" value="Chromo/chromo_shadow_dom"/>
</dbReference>
<dbReference type="SMART" id="SM01147">
    <property type="entry name" value="DUF1087"/>
    <property type="match status" value="1"/>
</dbReference>
<evidence type="ECO:0000259" key="20">
    <source>
        <dbReference type="PROSITE" id="PS50016"/>
    </source>
</evidence>
<feature type="domain" description="Helicase ATP-binding" evidence="21">
    <location>
        <begin position="627"/>
        <end position="797"/>
    </location>
</feature>
<evidence type="ECO:0000256" key="1">
    <source>
        <dbReference type="ARBA" id="ARBA00004123"/>
    </source>
</evidence>
<evidence type="ECO:0000256" key="17">
    <source>
        <dbReference type="PROSITE-ProRule" id="PRU00146"/>
    </source>
</evidence>
<dbReference type="GO" id="GO:0005634">
    <property type="term" value="C:nucleus"/>
    <property type="evidence" value="ECO:0007669"/>
    <property type="project" value="UniProtKB-SubCell"/>
</dbReference>
<dbReference type="InterPro" id="IPR027417">
    <property type="entry name" value="P-loop_NTPase"/>
</dbReference>
<evidence type="ECO:0000256" key="8">
    <source>
        <dbReference type="ARBA" id="ARBA00022801"/>
    </source>
</evidence>
<reference evidence="23" key="2">
    <citation type="submission" date="2025-08" db="UniProtKB">
        <authorList>
            <consortium name="Ensembl"/>
        </authorList>
    </citation>
    <scope>IDENTIFICATION</scope>
    <source>
        <strain evidence="23">broiler</strain>
    </source>
</reference>
<evidence type="ECO:0000256" key="7">
    <source>
        <dbReference type="ARBA" id="ARBA00022771"/>
    </source>
</evidence>
<evidence type="ECO:0000259" key="19">
    <source>
        <dbReference type="PROSITE" id="PS50013"/>
    </source>
</evidence>
<gene>
    <name evidence="23" type="primary">CHD5</name>
</gene>
<proteinExistence type="inferred from homology"/>
<dbReference type="InterPro" id="IPR023780">
    <property type="entry name" value="Chromo_domain"/>
</dbReference>
<dbReference type="Gene3D" id="1.10.10.60">
    <property type="entry name" value="Homeodomain-like"/>
    <property type="match status" value="1"/>
</dbReference>
<accession>A0A8V0ZAC7</accession>
<dbReference type="InterPro" id="IPR038718">
    <property type="entry name" value="SNF2-like_sf"/>
</dbReference>
<keyword evidence="3" id="KW-0597">Phosphoprotein</keyword>
<keyword evidence="11" id="KW-0156">Chromatin regulator</keyword>
<protein>
    <submittedName>
        <fullName evidence="23">Chromodomain helicase DNA binding protein 5</fullName>
    </submittedName>
</protein>
<feature type="compositionally biased region" description="Basic residues" evidence="18">
    <location>
        <begin position="65"/>
        <end position="84"/>
    </location>
</feature>
<evidence type="ECO:0000313" key="24">
    <source>
        <dbReference type="Proteomes" id="UP000000539"/>
    </source>
</evidence>
<dbReference type="Pfam" id="PF06465">
    <property type="entry name" value="DUF1087"/>
    <property type="match status" value="1"/>
</dbReference>
<dbReference type="Pfam" id="PF00385">
    <property type="entry name" value="Chromo"/>
    <property type="match status" value="1"/>
</dbReference>
<feature type="domain" description="Helicase C-terminal" evidence="22">
    <location>
        <begin position="929"/>
        <end position="1094"/>
    </location>
</feature>
<dbReference type="PANTHER" id="PTHR45623:SF6">
    <property type="entry name" value="CHROMODOMAIN-HELICASE-DNA-BINDING PROTEIN 5"/>
    <property type="match status" value="1"/>
</dbReference>
<dbReference type="SUPFAM" id="SSF57903">
    <property type="entry name" value="FYVE/PHD zinc finger"/>
    <property type="match status" value="1"/>
</dbReference>
<evidence type="ECO:0000256" key="18">
    <source>
        <dbReference type="SAM" id="MobiDB-lite"/>
    </source>
</evidence>
<dbReference type="InterPro" id="IPR009463">
    <property type="entry name" value="DUF1087"/>
</dbReference>
<keyword evidence="8" id="KW-0378">Hydrolase</keyword>
<dbReference type="SMART" id="SM00487">
    <property type="entry name" value="DEXDc"/>
    <property type="match status" value="1"/>
</dbReference>
<dbReference type="PROSITE" id="PS50016">
    <property type="entry name" value="ZF_PHD_2"/>
    <property type="match status" value="2"/>
</dbReference>
<dbReference type="SMART" id="SM01146">
    <property type="entry name" value="DUF1086"/>
    <property type="match status" value="1"/>
</dbReference>
<dbReference type="PROSITE" id="PS51194">
    <property type="entry name" value="HELICASE_CTER"/>
    <property type="match status" value="1"/>
</dbReference>
<keyword evidence="10" id="KW-0067">ATP-binding</keyword>
<feature type="region of interest" description="Disordered" evidence="18">
    <location>
        <begin position="58"/>
        <end position="99"/>
    </location>
</feature>
<dbReference type="PROSITE" id="PS51192">
    <property type="entry name" value="HELICASE_ATP_BIND_1"/>
    <property type="match status" value="1"/>
</dbReference>
<dbReference type="CDD" id="cd15532">
    <property type="entry name" value="PHD2_CHD_II"/>
    <property type="match status" value="1"/>
</dbReference>
<keyword evidence="6" id="KW-0547">Nucleotide-binding</keyword>
<dbReference type="Pfam" id="PF00271">
    <property type="entry name" value="Helicase_C"/>
    <property type="match status" value="1"/>
</dbReference>
<dbReference type="Ensembl" id="ENSGALT00010046859.1">
    <property type="protein sequence ID" value="ENSGALP00010027880.1"/>
    <property type="gene ID" value="ENSGALG00010019284.1"/>
</dbReference>
<dbReference type="SMART" id="SM00249">
    <property type="entry name" value="PHD"/>
    <property type="match status" value="2"/>
</dbReference>
<evidence type="ECO:0000259" key="22">
    <source>
        <dbReference type="PROSITE" id="PS51194"/>
    </source>
</evidence>
<keyword evidence="7 17" id="KW-0863">Zinc-finger</keyword>
<feature type="domain" description="PHD-type" evidence="20">
    <location>
        <begin position="310"/>
        <end position="357"/>
    </location>
</feature>
<dbReference type="FunFam" id="3.30.40.10:FF:000011">
    <property type="entry name" value="chromodomain-helicase-DNA-binding protein 4 isoform X1"/>
    <property type="match status" value="1"/>
</dbReference>
<dbReference type="PROSITE" id="PS00690">
    <property type="entry name" value="DEAH_ATP_HELICASE"/>
    <property type="match status" value="1"/>
</dbReference>
<feature type="region of interest" description="Disordered" evidence="18">
    <location>
        <begin position="212"/>
        <end position="237"/>
    </location>
</feature>
<evidence type="ECO:0000256" key="6">
    <source>
        <dbReference type="ARBA" id="ARBA00022741"/>
    </source>
</evidence>
<dbReference type="InterPro" id="IPR012957">
    <property type="entry name" value="CHD_C2"/>
</dbReference>
<evidence type="ECO:0000256" key="13">
    <source>
        <dbReference type="ARBA" id="ARBA00023125"/>
    </source>
</evidence>
<dbReference type="SMART" id="SM00298">
    <property type="entry name" value="CHROMO"/>
    <property type="match status" value="2"/>
</dbReference>
<dbReference type="GO" id="GO:0006338">
    <property type="term" value="P:chromatin remodeling"/>
    <property type="evidence" value="ECO:0007669"/>
    <property type="project" value="InterPro"/>
</dbReference>
<evidence type="ECO:0000259" key="21">
    <source>
        <dbReference type="PROSITE" id="PS51192"/>
    </source>
</evidence>
<keyword evidence="12" id="KW-0805">Transcription regulation</keyword>
<comment type="subcellular location">
    <subcellularLocation>
        <location evidence="1">Nucleus</location>
    </subcellularLocation>
</comment>
<dbReference type="FunFam" id="3.30.40.10:FF:000001">
    <property type="entry name" value="chromodomain-helicase-DNA-binding protein 3 isoform X1"/>
    <property type="match status" value="1"/>
</dbReference>
<dbReference type="InterPro" id="IPR001965">
    <property type="entry name" value="Znf_PHD"/>
</dbReference>
<evidence type="ECO:0000256" key="5">
    <source>
        <dbReference type="ARBA" id="ARBA00022737"/>
    </source>
</evidence>
<dbReference type="InterPro" id="IPR019787">
    <property type="entry name" value="Znf_PHD-finger"/>
</dbReference>
<feature type="domain" description="PHD-type" evidence="20">
    <location>
        <begin position="382"/>
        <end position="429"/>
    </location>
</feature>
<keyword evidence="13" id="KW-0238">DNA-binding</keyword>
<keyword evidence="24" id="KW-1185">Reference proteome</keyword>
<dbReference type="SMART" id="SM00490">
    <property type="entry name" value="HELICc"/>
    <property type="match status" value="1"/>
</dbReference>
<feature type="compositionally biased region" description="Polar residues" evidence="18">
    <location>
        <begin position="1213"/>
        <end position="1223"/>
    </location>
</feature>
<dbReference type="Gene3D" id="3.40.50.10810">
    <property type="entry name" value="Tandem AAA-ATPase domain"/>
    <property type="match status" value="1"/>
</dbReference>
<dbReference type="PANTHER" id="PTHR45623">
    <property type="entry name" value="CHROMODOMAIN-HELICASE-DNA-BINDING PROTEIN 3-RELATED-RELATED"/>
    <property type="match status" value="1"/>
</dbReference>